<reference evidence="1" key="1">
    <citation type="journal article" date="2020" name="Microb. Genom.">
        <title>Genetic diversity of clinical and environmental Mucorales isolates obtained from an investigation of mucormycosis cases among solid organ transplant recipients.</title>
        <authorList>
            <person name="Nguyen M.H."/>
            <person name="Kaul D."/>
            <person name="Muto C."/>
            <person name="Cheng S.J."/>
            <person name="Richter R.A."/>
            <person name="Bruno V.M."/>
            <person name="Liu G."/>
            <person name="Beyhan S."/>
            <person name="Sundermann A.J."/>
            <person name="Mounaud S."/>
            <person name="Pasculle A.W."/>
            <person name="Nierman W.C."/>
            <person name="Driscoll E."/>
            <person name="Cumbie R."/>
            <person name="Clancy C.J."/>
            <person name="Dupont C.L."/>
        </authorList>
    </citation>
    <scope>NUCLEOTIDE SEQUENCE</scope>
    <source>
        <strain evidence="1">GL11</strain>
    </source>
</reference>
<gene>
    <name evidence="1" type="ORF">G6F64_009181</name>
</gene>
<evidence type="ECO:0000313" key="1">
    <source>
        <dbReference type="EMBL" id="KAG1304468.1"/>
    </source>
</evidence>
<sequence length="574" mass="65328">MNVIINQYKQRLVDISGAVEDDVKQYIASFLEDVGNKLTEEQSGLTLSNCSNVNIDSVNYGTQIMSADHSNKKMKIFEEPASPLSSTPLASSPYTCYFLYKIWESEEETEIVVEEDVKLGIWEFWKKVLENMQTQNDIDKYILENLNVIQLGNKIGSESTRKYYPKDLIDKTEMIIKEIPDSFVKDQDFYNRIFDTITLADEQSSNELLAEVYFSIFKSNKPFMKFFHVVVQSFVSGLFIEDSDAYKLEISYNYRIIWSIIDCLSKMIEITKFQPGEVRLLKNLPKCQIQTLLSKVPHDTPNFTNDDFMEMCQAPPLDSGTSMNQFKSNVVEGIADLLVKLPFDPIADKNQFGEVDIQTRYYDPLLSSIVADTTRKVVLRWPNKEDTMTTGIRPDAIVSTLVQRAFGQSLGFGEVKLGGDNTTNHSLCLDTLKLAVLSRNSVLKYDHPILTFQVNGFQLVFYMTQMIHSSFFIMTEIGRIILPEALSCLHSFITLKNIRTLLRVTLLFWHCCYQADSSPSVVAPVSTPSPTSPKVAYPIDTSTFSSSASSHTTQLFQMINNTTSKYRDCSIQYK</sequence>
<accession>A0A9P7BPB4</accession>
<protein>
    <submittedName>
        <fullName evidence="1">Uncharacterized protein</fullName>
    </submittedName>
</protein>
<comment type="caution">
    <text evidence="1">The sequence shown here is derived from an EMBL/GenBank/DDBJ whole genome shotgun (WGS) entry which is preliminary data.</text>
</comment>
<dbReference type="Proteomes" id="UP000716291">
    <property type="component" value="Unassembled WGS sequence"/>
</dbReference>
<dbReference type="AlphaFoldDB" id="A0A9P7BPB4"/>
<dbReference type="EMBL" id="JAANQT010001628">
    <property type="protein sequence ID" value="KAG1304468.1"/>
    <property type="molecule type" value="Genomic_DNA"/>
</dbReference>
<keyword evidence="2" id="KW-1185">Reference proteome</keyword>
<proteinExistence type="predicted"/>
<evidence type="ECO:0000313" key="2">
    <source>
        <dbReference type="Proteomes" id="UP000716291"/>
    </source>
</evidence>
<name>A0A9P7BPB4_RHIOR</name>
<organism evidence="1 2">
    <name type="scientific">Rhizopus oryzae</name>
    <name type="common">Mucormycosis agent</name>
    <name type="synonym">Rhizopus arrhizus var. delemar</name>
    <dbReference type="NCBI Taxonomy" id="64495"/>
    <lineage>
        <taxon>Eukaryota</taxon>
        <taxon>Fungi</taxon>
        <taxon>Fungi incertae sedis</taxon>
        <taxon>Mucoromycota</taxon>
        <taxon>Mucoromycotina</taxon>
        <taxon>Mucoromycetes</taxon>
        <taxon>Mucorales</taxon>
        <taxon>Mucorineae</taxon>
        <taxon>Rhizopodaceae</taxon>
        <taxon>Rhizopus</taxon>
    </lineage>
</organism>